<reference evidence="1 2" key="1">
    <citation type="submission" date="2021-07" db="EMBL/GenBank/DDBJ databases">
        <authorList>
            <person name="Palmer J.M."/>
        </authorList>
    </citation>
    <scope>NUCLEOTIDE SEQUENCE [LARGE SCALE GENOMIC DNA]</scope>
    <source>
        <strain evidence="1 2">AT_MEX2019</strain>
        <tissue evidence="1">Muscle</tissue>
    </source>
</reference>
<organism evidence="1 2">
    <name type="scientific">Ataeniobius toweri</name>
    <dbReference type="NCBI Taxonomy" id="208326"/>
    <lineage>
        <taxon>Eukaryota</taxon>
        <taxon>Metazoa</taxon>
        <taxon>Chordata</taxon>
        <taxon>Craniata</taxon>
        <taxon>Vertebrata</taxon>
        <taxon>Euteleostomi</taxon>
        <taxon>Actinopterygii</taxon>
        <taxon>Neopterygii</taxon>
        <taxon>Teleostei</taxon>
        <taxon>Neoteleostei</taxon>
        <taxon>Acanthomorphata</taxon>
        <taxon>Ovalentaria</taxon>
        <taxon>Atherinomorphae</taxon>
        <taxon>Cyprinodontiformes</taxon>
        <taxon>Goodeidae</taxon>
        <taxon>Ataeniobius</taxon>
    </lineage>
</organism>
<keyword evidence="2" id="KW-1185">Reference proteome</keyword>
<evidence type="ECO:0000313" key="2">
    <source>
        <dbReference type="Proteomes" id="UP001345963"/>
    </source>
</evidence>
<sequence>MAPKSLRSVDLSCNCERQIQSGDLVRAARLLHMLNKSTRCILAHRAVRSSPVGPAVMFEKKESNRICV</sequence>
<evidence type="ECO:0000313" key="1">
    <source>
        <dbReference type="EMBL" id="MED6244893.1"/>
    </source>
</evidence>
<dbReference type="Proteomes" id="UP001345963">
    <property type="component" value="Unassembled WGS sequence"/>
</dbReference>
<gene>
    <name evidence="1" type="ORF">ATANTOWER_026831</name>
</gene>
<comment type="caution">
    <text evidence="1">The sequence shown here is derived from an EMBL/GenBank/DDBJ whole genome shotgun (WGS) entry which is preliminary data.</text>
</comment>
<name>A0ABU7B3E0_9TELE</name>
<proteinExistence type="predicted"/>
<protein>
    <submittedName>
        <fullName evidence="1">Uncharacterized protein</fullName>
    </submittedName>
</protein>
<accession>A0ABU7B3E0</accession>
<dbReference type="EMBL" id="JAHUTI010039981">
    <property type="protein sequence ID" value="MED6244893.1"/>
    <property type="molecule type" value="Genomic_DNA"/>
</dbReference>